<keyword evidence="6 11" id="KW-0472">Membrane</keyword>
<keyword evidence="5" id="KW-0297">G-protein coupled receptor</keyword>
<dbReference type="InterPro" id="IPR000276">
    <property type="entry name" value="GPCR_Rhodpsn"/>
</dbReference>
<sequence length="371" mass="42077">MNRREFGQEEFSNDQFLAGGVTLLLTGLIGFVGNLLVLIVTYRILQHRRNIPNILILFLAWVDLLVFPLAYPQSLIKYFFGIYIGDYMACDFQATTITFLFMLSILLVVLMSVDRLLALYKPFYYDKHMIYDKEKVKIASIGFGCSVLTVSLLPAFGVSRNVLHFPGTFCLFEWGSDSVEGQALVYIFMSSLACAMVLVVSCSLVTAVMALRLSHRRQDSISKPRPDEEAPAPNTKPVEHHCGSAGKMELQFAKLSGAVAVSFVGCWGLFLLRVTLIQSGWPFDELIDFTAVRLASLHTVVNPWLYPLTRRKYRDAFWHLLTMFVYYVTCTLVSRPGTTLDEIVGIQSEASQVRELYREERRRSSSQRLVK</sequence>
<comment type="subcellular location">
    <subcellularLocation>
        <location evidence="1">Cell membrane</location>
        <topology evidence="1">Multi-pass membrane protein</topology>
    </subcellularLocation>
</comment>
<evidence type="ECO:0000256" key="10">
    <source>
        <dbReference type="SAM" id="MobiDB-lite"/>
    </source>
</evidence>
<evidence type="ECO:0000256" key="7">
    <source>
        <dbReference type="ARBA" id="ARBA00023170"/>
    </source>
</evidence>
<evidence type="ECO:0000256" key="8">
    <source>
        <dbReference type="ARBA" id="ARBA00023180"/>
    </source>
</evidence>
<dbReference type="PRINTS" id="PR00237">
    <property type="entry name" value="GPCRRHODOPSN"/>
</dbReference>
<evidence type="ECO:0000256" key="6">
    <source>
        <dbReference type="ARBA" id="ARBA00023136"/>
    </source>
</evidence>
<feature type="region of interest" description="Disordered" evidence="10">
    <location>
        <begin position="219"/>
        <end position="242"/>
    </location>
</feature>
<gene>
    <name evidence="13" type="ORF">OS493_010078</name>
</gene>
<evidence type="ECO:0000313" key="13">
    <source>
        <dbReference type="EMBL" id="KAJ7337221.1"/>
    </source>
</evidence>
<keyword evidence="4 11" id="KW-1133">Transmembrane helix</keyword>
<dbReference type="Gene3D" id="1.20.1070.10">
    <property type="entry name" value="Rhodopsin 7-helix transmembrane proteins"/>
    <property type="match status" value="1"/>
</dbReference>
<evidence type="ECO:0000256" key="9">
    <source>
        <dbReference type="ARBA" id="ARBA00023224"/>
    </source>
</evidence>
<evidence type="ECO:0000256" key="3">
    <source>
        <dbReference type="ARBA" id="ARBA00022692"/>
    </source>
</evidence>
<keyword evidence="8" id="KW-0325">Glycoprotein</keyword>
<dbReference type="PANTHER" id="PTHR11866:SF16">
    <property type="entry name" value="PROSTAGLANDIN E2 RECEPTOR EP4 SUBTYPE-LIKE PROTEIN"/>
    <property type="match status" value="1"/>
</dbReference>
<keyword evidence="3 11" id="KW-0812">Transmembrane</keyword>
<evidence type="ECO:0000256" key="5">
    <source>
        <dbReference type="ARBA" id="ARBA00023040"/>
    </source>
</evidence>
<dbReference type="SUPFAM" id="SSF81321">
    <property type="entry name" value="Family A G protein-coupled receptor-like"/>
    <property type="match status" value="1"/>
</dbReference>
<feature type="transmembrane region" description="Helical" evidence="11">
    <location>
        <begin position="138"/>
        <end position="163"/>
    </location>
</feature>
<feature type="transmembrane region" description="Helical" evidence="11">
    <location>
        <begin position="92"/>
        <end position="117"/>
    </location>
</feature>
<dbReference type="GO" id="GO:0005886">
    <property type="term" value="C:plasma membrane"/>
    <property type="evidence" value="ECO:0007669"/>
    <property type="project" value="UniProtKB-SubCell"/>
</dbReference>
<dbReference type="InterPro" id="IPR017452">
    <property type="entry name" value="GPCR_Rhodpsn_7TM"/>
</dbReference>
<dbReference type="AlphaFoldDB" id="A0A9X0CHE0"/>
<dbReference type="Proteomes" id="UP001163046">
    <property type="component" value="Unassembled WGS sequence"/>
</dbReference>
<dbReference type="PROSITE" id="PS50262">
    <property type="entry name" value="G_PROTEIN_RECEP_F1_2"/>
    <property type="match status" value="1"/>
</dbReference>
<evidence type="ECO:0000256" key="4">
    <source>
        <dbReference type="ARBA" id="ARBA00022989"/>
    </source>
</evidence>
<evidence type="ECO:0000256" key="1">
    <source>
        <dbReference type="ARBA" id="ARBA00004651"/>
    </source>
</evidence>
<keyword evidence="9" id="KW-0807">Transducer</keyword>
<dbReference type="Pfam" id="PF00001">
    <property type="entry name" value="7tm_1"/>
    <property type="match status" value="1"/>
</dbReference>
<dbReference type="PANTHER" id="PTHR11866">
    <property type="entry name" value="G-PROTEIN COUPLED RECEPTOR FAMILY 1 MEMBER"/>
    <property type="match status" value="1"/>
</dbReference>
<feature type="transmembrane region" description="Helical" evidence="11">
    <location>
        <begin position="317"/>
        <end position="334"/>
    </location>
</feature>
<accession>A0A9X0CHE0</accession>
<feature type="compositionally biased region" description="Basic and acidic residues" evidence="10">
    <location>
        <begin position="219"/>
        <end position="228"/>
    </location>
</feature>
<dbReference type="EMBL" id="MU827781">
    <property type="protein sequence ID" value="KAJ7337221.1"/>
    <property type="molecule type" value="Genomic_DNA"/>
</dbReference>
<dbReference type="GO" id="GO:0004930">
    <property type="term" value="F:G protein-coupled receptor activity"/>
    <property type="evidence" value="ECO:0007669"/>
    <property type="project" value="UniProtKB-KW"/>
</dbReference>
<reference evidence="13" key="1">
    <citation type="submission" date="2023-01" db="EMBL/GenBank/DDBJ databases">
        <title>Genome assembly of the deep-sea coral Lophelia pertusa.</title>
        <authorList>
            <person name="Herrera S."/>
            <person name="Cordes E."/>
        </authorList>
    </citation>
    <scope>NUCLEOTIDE SEQUENCE</scope>
    <source>
        <strain evidence="13">USNM1676648</strain>
        <tissue evidence="13">Polyp</tissue>
    </source>
</reference>
<evidence type="ECO:0000313" key="14">
    <source>
        <dbReference type="Proteomes" id="UP001163046"/>
    </source>
</evidence>
<dbReference type="InterPro" id="IPR008365">
    <property type="entry name" value="Prostanoid_rcpt"/>
</dbReference>
<name>A0A9X0CHE0_9CNID</name>
<proteinExistence type="predicted"/>
<feature type="transmembrane region" description="Helical" evidence="11">
    <location>
        <begin position="255"/>
        <end position="274"/>
    </location>
</feature>
<feature type="domain" description="G-protein coupled receptors family 1 profile" evidence="12">
    <location>
        <begin position="33"/>
        <end position="306"/>
    </location>
</feature>
<keyword evidence="14" id="KW-1185">Reference proteome</keyword>
<feature type="transmembrane region" description="Helical" evidence="11">
    <location>
        <begin position="16"/>
        <end position="42"/>
    </location>
</feature>
<feature type="transmembrane region" description="Helical" evidence="11">
    <location>
        <begin position="183"/>
        <end position="211"/>
    </location>
</feature>
<keyword evidence="2" id="KW-1003">Cell membrane</keyword>
<comment type="caution">
    <text evidence="13">The sequence shown here is derived from an EMBL/GenBank/DDBJ whole genome shotgun (WGS) entry which is preliminary data.</text>
</comment>
<feature type="transmembrane region" description="Helical" evidence="11">
    <location>
        <begin position="54"/>
        <end position="72"/>
    </location>
</feature>
<evidence type="ECO:0000259" key="12">
    <source>
        <dbReference type="PROSITE" id="PS50262"/>
    </source>
</evidence>
<protein>
    <recommendedName>
        <fullName evidence="12">G-protein coupled receptors family 1 profile domain-containing protein</fullName>
    </recommendedName>
</protein>
<evidence type="ECO:0000256" key="11">
    <source>
        <dbReference type="SAM" id="Phobius"/>
    </source>
</evidence>
<dbReference type="GO" id="GO:0007204">
    <property type="term" value="P:positive regulation of cytosolic calcium ion concentration"/>
    <property type="evidence" value="ECO:0007669"/>
    <property type="project" value="TreeGrafter"/>
</dbReference>
<dbReference type="GO" id="GO:0007189">
    <property type="term" value="P:adenylate cyclase-activating G protein-coupled receptor signaling pathway"/>
    <property type="evidence" value="ECO:0007669"/>
    <property type="project" value="TreeGrafter"/>
</dbReference>
<dbReference type="OrthoDB" id="5959154at2759"/>
<keyword evidence="7" id="KW-0675">Receptor</keyword>
<organism evidence="13 14">
    <name type="scientific">Desmophyllum pertusum</name>
    <dbReference type="NCBI Taxonomy" id="174260"/>
    <lineage>
        <taxon>Eukaryota</taxon>
        <taxon>Metazoa</taxon>
        <taxon>Cnidaria</taxon>
        <taxon>Anthozoa</taxon>
        <taxon>Hexacorallia</taxon>
        <taxon>Scleractinia</taxon>
        <taxon>Caryophylliina</taxon>
        <taxon>Caryophylliidae</taxon>
        <taxon>Desmophyllum</taxon>
    </lineage>
</organism>
<evidence type="ECO:0000256" key="2">
    <source>
        <dbReference type="ARBA" id="ARBA00022475"/>
    </source>
</evidence>